<dbReference type="Gene3D" id="3.40.50.410">
    <property type="entry name" value="von Willebrand factor, type A domain"/>
    <property type="match status" value="1"/>
</dbReference>
<dbReference type="SMART" id="SM00327">
    <property type="entry name" value="VWA"/>
    <property type="match status" value="1"/>
</dbReference>
<feature type="domain" description="VWFA" evidence="2">
    <location>
        <begin position="31"/>
        <end position="176"/>
    </location>
</feature>
<sequence length="234" mass="24476">MVFSGVWVRTVSAAAALSLAAVPLAADCTEDAMIVFDGSGSMAETGFNQIGEPRIFDARRAMRAVMPQIAPNRRIGLIVYGPGTATDTCSGIDLKFAPRPEAASSVIDAIEGLQPEGRTALTNAVGLAARTLDHTRKPGTIVLVTDGKETCGGQPCRLATELAAEGVATTVHVIGFKVRGEHFGWDNQGVSGYNKTISVAECLAAETGGEYVNTETVDELVAAMERTLGCALLY</sequence>
<dbReference type="PROSITE" id="PS50234">
    <property type="entry name" value="VWFA"/>
    <property type="match status" value="1"/>
</dbReference>
<dbReference type="EMBL" id="JBHSWG010000004">
    <property type="protein sequence ID" value="MFC6762313.1"/>
    <property type="molecule type" value="Genomic_DNA"/>
</dbReference>
<gene>
    <name evidence="3" type="ORF">ACFQFQ_26785</name>
</gene>
<feature type="signal peptide" evidence="1">
    <location>
        <begin position="1"/>
        <end position="25"/>
    </location>
</feature>
<evidence type="ECO:0000313" key="4">
    <source>
        <dbReference type="Proteomes" id="UP001596353"/>
    </source>
</evidence>
<dbReference type="SUPFAM" id="SSF53300">
    <property type="entry name" value="vWA-like"/>
    <property type="match status" value="1"/>
</dbReference>
<keyword evidence="4" id="KW-1185">Reference proteome</keyword>
<dbReference type="InterPro" id="IPR002035">
    <property type="entry name" value="VWF_A"/>
</dbReference>
<reference evidence="4" key="1">
    <citation type="journal article" date="2019" name="Int. J. Syst. Evol. Microbiol.">
        <title>The Global Catalogue of Microorganisms (GCM) 10K type strain sequencing project: providing services to taxonomists for standard genome sequencing and annotation.</title>
        <authorList>
            <consortium name="The Broad Institute Genomics Platform"/>
            <consortium name="The Broad Institute Genome Sequencing Center for Infectious Disease"/>
            <person name="Wu L."/>
            <person name="Ma J."/>
        </authorList>
    </citation>
    <scope>NUCLEOTIDE SEQUENCE [LARGE SCALE GENOMIC DNA]</scope>
    <source>
        <strain evidence="4">CCUG 66188</strain>
    </source>
</reference>
<dbReference type="Pfam" id="PF13519">
    <property type="entry name" value="VWA_2"/>
    <property type="match status" value="1"/>
</dbReference>
<dbReference type="PRINTS" id="PR00453">
    <property type="entry name" value="VWFADOMAIN"/>
</dbReference>
<dbReference type="PANTHER" id="PTHR10579:SF43">
    <property type="entry name" value="ZINC FINGER (C3HC4-TYPE RING FINGER) FAMILY PROTEIN"/>
    <property type="match status" value="1"/>
</dbReference>
<keyword evidence="1" id="KW-0732">Signal</keyword>
<protein>
    <submittedName>
        <fullName evidence="3">VWA domain-containing protein</fullName>
    </submittedName>
</protein>
<proteinExistence type="predicted"/>
<dbReference type="Proteomes" id="UP001596353">
    <property type="component" value="Unassembled WGS sequence"/>
</dbReference>
<dbReference type="InterPro" id="IPR036465">
    <property type="entry name" value="vWFA_dom_sf"/>
</dbReference>
<feature type="chain" id="PRO_5045968026" evidence="1">
    <location>
        <begin position="26"/>
        <end position="234"/>
    </location>
</feature>
<organism evidence="3 4">
    <name type="scientific">Sulfitobacter porphyrae</name>
    <dbReference type="NCBI Taxonomy" id="1246864"/>
    <lineage>
        <taxon>Bacteria</taxon>
        <taxon>Pseudomonadati</taxon>
        <taxon>Pseudomonadota</taxon>
        <taxon>Alphaproteobacteria</taxon>
        <taxon>Rhodobacterales</taxon>
        <taxon>Roseobacteraceae</taxon>
        <taxon>Sulfitobacter</taxon>
    </lineage>
</organism>
<evidence type="ECO:0000259" key="2">
    <source>
        <dbReference type="PROSITE" id="PS50234"/>
    </source>
</evidence>
<comment type="caution">
    <text evidence="3">The sequence shown here is derived from an EMBL/GenBank/DDBJ whole genome shotgun (WGS) entry which is preliminary data.</text>
</comment>
<dbReference type="PANTHER" id="PTHR10579">
    <property type="entry name" value="CALCIUM-ACTIVATED CHLORIDE CHANNEL REGULATOR"/>
    <property type="match status" value="1"/>
</dbReference>
<evidence type="ECO:0000256" key="1">
    <source>
        <dbReference type="SAM" id="SignalP"/>
    </source>
</evidence>
<name>A0ABW2BA83_9RHOB</name>
<evidence type="ECO:0000313" key="3">
    <source>
        <dbReference type="EMBL" id="MFC6762313.1"/>
    </source>
</evidence>
<dbReference type="InterPro" id="IPR051266">
    <property type="entry name" value="CLCR"/>
</dbReference>
<accession>A0ABW2BA83</accession>